<dbReference type="PANTHER" id="PTHR12281">
    <property type="entry name" value="RP42 RELATED"/>
    <property type="match status" value="1"/>
</dbReference>
<protein>
    <recommendedName>
        <fullName evidence="2">Defective in cullin neddylation protein</fullName>
    </recommendedName>
</protein>
<feature type="domain" description="DCUN1" evidence="4">
    <location>
        <begin position="66"/>
        <end position="297"/>
    </location>
</feature>
<reference evidence="5 6" key="1">
    <citation type="journal article" date="2018" name="Mol. Biol. Evol.">
        <title>Broad Genomic Sampling Reveals a Smut Pathogenic Ancestry of the Fungal Clade Ustilaginomycotina.</title>
        <authorList>
            <person name="Kijpornyongpan T."/>
            <person name="Mondo S.J."/>
            <person name="Barry K."/>
            <person name="Sandor L."/>
            <person name="Lee J."/>
            <person name="Lipzen A."/>
            <person name="Pangilinan J."/>
            <person name="LaButti K."/>
            <person name="Hainaut M."/>
            <person name="Henrissat B."/>
            <person name="Grigoriev I.V."/>
            <person name="Spatafora J.W."/>
            <person name="Aime M.C."/>
        </authorList>
    </citation>
    <scope>NUCLEOTIDE SEQUENCE [LARGE SCALE GENOMIC DNA]</scope>
    <source>
        <strain evidence="5 6">MCA 4186</strain>
    </source>
</reference>
<evidence type="ECO:0000256" key="1">
    <source>
        <dbReference type="ARBA" id="ARBA00022786"/>
    </source>
</evidence>
<dbReference type="GO" id="GO:0031624">
    <property type="term" value="F:ubiquitin conjugating enzyme binding"/>
    <property type="evidence" value="ECO:0007669"/>
    <property type="project" value="TreeGrafter"/>
</dbReference>
<dbReference type="Proteomes" id="UP000245946">
    <property type="component" value="Unassembled WGS sequence"/>
</dbReference>
<dbReference type="Gene3D" id="1.10.238.200">
    <property type="entry name" value="Cullin, PONY binding domain"/>
    <property type="match status" value="1"/>
</dbReference>
<dbReference type="EMBL" id="KZ819302">
    <property type="protein sequence ID" value="PWN95907.1"/>
    <property type="molecule type" value="Genomic_DNA"/>
</dbReference>
<keyword evidence="3" id="KW-0175">Coiled coil</keyword>
<dbReference type="PROSITE" id="PS51229">
    <property type="entry name" value="DCUN1"/>
    <property type="match status" value="1"/>
</dbReference>
<evidence type="ECO:0000259" key="4">
    <source>
        <dbReference type="PROSITE" id="PS51229"/>
    </source>
</evidence>
<gene>
    <name evidence="5" type="ORF">FA09DRAFT_322049</name>
</gene>
<evidence type="ECO:0000256" key="2">
    <source>
        <dbReference type="RuleBase" id="RU410713"/>
    </source>
</evidence>
<keyword evidence="6" id="KW-1185">Reference proteome</keyword>
<keyword evidence="1" id="KW-0833">Ubl conjugation pathway</keyword>
<dbReference type="GO" id="GO:0045116">
    <property type="term" value="P:protein neddylation"/>
    <property type="evidence" value="ECO:0007669"/>
    <property type="project" value="TreeGrafter"/>
</dbReference>
<comment type="function">
    <text evidence="2">Neddylation of cullins play an essential role in the regulation of SCF-type complexes activity.</text>
</comment>
<accession>A0A316Z290</accession>
<dbReference type="RefSeq" id="XP_025596186.1">
    <property type="nucleotide sequence ID" value="XM_025741041.1"/>
</dbReference>
<dbReference type="STRING" id="58919.A0A316Z290"/>
<dbReference type="GeneID" id="37268585"/>
<dbReference type="InterPro" id="IPR042460">
    <property type="entry name" value="DCN1-like_PONY"/>
</dbReference>
<dbReference type="Pfam" id="PF03556">
    <property type="entry name" value="Cullin_binding"/>
    <property type="match status" value="1"/>
</dbReference>
<dbReference type="GO" id="GO:0097602">
    <property type="term" value="F:cullin family protein binding"/>
    <property type="evidence" value="ECO:0007669"/>
    <property type="project" value="TreeGrafter"/>
</dbReference>
<dbReference type="InterPro" id="IPR014764">
    <property type="entry name" value="DCN-prot"/>
</dbReference>
<dbReference type="GO" id="GO:0000151">
    <property type="term" value="C:ubiquitin ligase complex"/>
    <property type="evidence" value="ECO:0007669"/>
    <property type="project" value="TreeGrafter"/>
</dbReference>
<evidence type="ECO:0000256" key="3">
    <source>
        <dbReference type="SAM" id="Coils"/>
    </source>
</evidence>
<dbReference type="SUPFAM" id="SSF46934">
    <property type="entry name" value="UBA-like"/>
    <property type="match status" value="1"/>
</dbReference>
<dbReference type="Gene3D" id="1.10.238.10">
    <property type="entry name" value="EF-hand"/>
    <property type="match status" value="1"/>
</dbReference>
<dbReference type="GO" id="GO:0032182">
    <property type="term" value="F:ubiquitin-like protein binding"/>
    <property type="evidence" value="ECO:0007669"/>
    <property type="project" value="TreeGrafter"/>
</dbReference>
<organism evidence="5 6">
    <name type="scientific">Tilletiopsis washingtonensis</name>
    <dbReference type="NCBI Taxonomy" id="58919"/>
    <lineage>
        <taxon>Eukaryota</taxon>
        <taxon>Fungi</taxon>
        <taxon>Dikarya</taxon>
        <taxon>Basidiomycota</taxon>
        <taxon>Ustilaginomycotina</taxon>
        <taxon>Exobasidiomycetes</taxon>
        <taxon>Entylomatales</taxon>
        <taxon>Entylomatales incertae sedis</taxon>
        <taxon>Tilletiopsis</taxon>
    </lineage>
</organism>
<proteinExistence type="predicted"/>
<sequence length="307" mass="34325">MSSKTATRDAATKQLRALTNATAADATRLLKAAGWRLDAAIDAFYQDADAGRRAEAAQGDSKEEKEKKRRLEKVFEEFAEDDPQEIGISGAIALCSSLEISPEDVVMLPLSFYLRSPSMGHFSRSGFVDGWRELGADSLESMKEALPPLLEDLRGDRPVKGKLAGEGKGGLFARVYEWCYAYARDEGQKSLSLETALAFWRLLMPYSPTWGPESFTERQLDMWEKFLTTQTGGRAISRDTWTLQFLEFTREIDPDFKSHDFDGERRARCRNTASTADSCTPSAAWPSVIDDFVTWAQEQPAEAMDTD</sequence>
<dbReference type="AlphaFoldDB" id="A0A316Z290"/>
<feature type="coiled-coil region" evidence="3">
    <location>
        <begin position="54"/>
        <end position="81"/>
    </location>
</feature>
<evidence type="ECO:0000313" key="6">
    <source>
        <dbReference type="Proteomes" id="UP000245946"/>
    </source>
</evidence>
<dbReference type="PANTHER" id="PTHR12281:SF31">
    <property type="entry name" value="DCN1-LIKE PROTEIN 3"/>
    <property type="match status" value="1"/>
</dbReference>
<evidence type="ECO:0000313" key="5">
    <source>
        <dbReference type="EMBL" id="PWN95907.1"/>
    </source>
</evidence>
<dbReference type="OrthoDB" id="27198at2759"/>
<dbReference type="InterPro" id="IPR009060">
    <property type="entry name" value="UBA-like_sf"/>
</dbReference>
<name>A0A316Z290_9BASI</name>
<dbReference type="Gene3D" id="1.10.8.10">
    <property type="entry name" value="DNA helicase RuvA subunit, C-terminal domain"/>
    <property type="match status" value="1"/>
</dbReference>
<dbReference type="InterPro" id="IPR005176">
    <property type="entry name" value="PONY_dom"/>
</dbReference>
<dbReference type="Pfam" id="PF14555">
    <property type="entry name" value="UBA_4"/>
    <property type="match status" value="1"/>
</dbReference>